<organism evidence="4 5">
    <name type="scientific">Actinomadura verrucosospora</name>
    <dbReference type="NCBI Taxonomy" id="46165"/>
    <lineage>
        <taxon>Bacteria</taxon>
        <taxon>Bacillati</taxon>
        <taxon>Actinomycetota</taxon>
        <taxon>Actinomycetes</taxon>
        <taxon>Streptosporangiales</taxon>
        <taxon>Thermomonosporaceae</taxon>
        <taxon>Actinomadura</taxon>
    </lineage>
</organism>
<dbReference type="PANTHER" id="PTHR24198">
    <property type="entry name" value="ANKYRIN REPEAT AND PROTEIN KINASE DOMAIN-CONTAINING PROTEIN"/>
    <property type="match status" value="1"/>
</dbReference>
<keyword evidence="1" id="KW-0677">Repeat</keyword>
<accession>A0A7D3ZNW7</accession>
<dbReference type="PRINTS" id="PR01415">
    <property type="entry name" value="ANKYRIN"/>
</dbReference>
<gene>
    <name evidence="4" type="ORF">ACTIVE_4623</name>
</gene>
<feature type="repeat" description="ANK" evidence="3">
    <location>
        <begin position="231"/>
        <end position="257"/>
    </location>
</feature>
<sequence>MTNIAGATDASGGAGLATGSDDVSRADALRTAAYLGDLAVLKEQIAAGADVNAADERGWTALLVAAREAFRDGVEALLAAGADPGIALPGGFTALHQVIQHTKDRPVKYEVTVVRDGVETVLTGRDEIRAETGSHPDDEYEDCVDVARMLIDGGIDVEMATSEAGQTPLSHAASRGTAEITELLIATKQVDLDSRDKDGVSPLHYAARHGHADPVRLLLEAGANPNITENYGFTPLHEAAENGHAEVVRALLTAGADPECGLAKPFESYPVNATPLDIARLRGHQTVVDLLDRRD</sequence>
<dbReference type="AlphaFoldDB" id="A0A7D3ZNW7"/>
<feature type="repeat" description="ANK" evidence="3">
    <location>
        <begin position="24"/>
        <end position="56"/>
    </location>
</feature>
<dbReference type="PROSITE" id="PS50088">
    <property type="entry name" value="ANK_REPEAT"/>
    <property type="match status" value="3"/>
</dbReference>
<protein>
    <submittedName>
        <fullName evidence="4">Ankyrin repeat domain protein</fullName>
    </submittedName>
</protein>
<dbReference type="PANTHER" id="PTHR24198:SF165">
    <property type="entry name" value="ANKYRIN REPEAT-CONTAINING PROTEIN-RELATED"/>
    <property type="match status" value="1"/>
</dbReference>
<dbReference type="SMART" id="SM00248">
    <property type="entry name" value="ANK"/>
    <property type="match status" value="6"/>
</dbReference>
<evidence type="ECO:0000313" key="5">
    <source>
        <dbReference type="Proteomes" id="UP000501240"/>
    </source>
</evidence>
<evidence type="ECO:0000256" key="2">
    <source>
        <dbReference type="ARBA" id="ARBA00023043"/>
    </source>
</evidence>
<dbReference type="Proteomes" id="UP000501240">
    <property type="component" value="Chromosome"/>
</dbReference>
<dbReference type="SUPFAM" id="SSF48403">
    <property type="entry name" value="Ankyrin repeat"/>
    <property type="match status" value="1"/>
</dbReference>
<dbReference type="InterPro" id="IPR036770">
    <property type="entry name" value="Ankyrin_rpt-contain_sf"/>
</dbReference>
<dbReference type="Pfam" id="PF12796">
    <property type="entry name" value="Ank_2"/>
    <property type="match status" value="2"/>
</dbReference>
<keyword evidence="5" id="KW-1185">Reference proteome</keyword>
<evidence type="ECO:0000256" key="1">
    <source>
        <dbReference type="ARBA" id="ARBA00022737"/>
    </source>
</evidence>
<keyword evidence="2 3" id="KW-0040">ANK repeat</keyword>
<name>A0A7D3ZNW7_ACTVE</name>
<dbReference type="PROSITE" id="PS50297">
    <property type="entry name" value="ANK_REP_REGION"/>
    <property type="match status" value="2"/>
</dbReference>
<dbReference type="Pfam" id="PF13637">
    <property type="entry name" value="Ank_4"/>
    <property type="match status" value="1"/>
</dbReference>
<reference evidence="4 5" key="1">
    <citation type="submission" date="2020-05" db="EMBL/GenBank/DDBJ databases">
        <title>Actinomadura verrucosospora NRRL-B18236 (PFL_A860) Genome sequencing and assembly.</title>
        <authorList>
            <person name="Samborskyy M."/>
        </authorList>
    </citation>
    <scope>NUCLEOTIDE SEQUENCE [LARGE SCALE GENOMIC DNA]</scope>
    <source>
        <strain evidence="4 5">NRRL:B18236</strain>
    </source>
</reference>
<proteinExistence type="predicted"/>
<dbReference type="RefSeq" id="WP_173097007.1">
    <property type="nucleotide sequence ID" value="NZ_CP053892.1"/>
</dbReference>
<evidence type="ECO:0000256" key="3">
    <source>
        <dbReference type="PROSITE-ProRule" id="PRU00023"/>
    </source>
</evidence>
<evidence type="ECO:0000313" key="4">
    <source>
        <dbReference type="EMBL" id="QKG22982.1"/>
    </source>
</evidence>
<dbReference type="EMBL" id="CP053892">
    <property type="protein sequence ID" value="QKG22982.1"/>
    <property type="molecule type" value="Genomic_DNA"/>
</dbReference>
<dbReference type="Gene3D" id="1.25.40.20">
    <property type="entry name" value="Ankyrin repeat-containing domain"/>
    <property type="match status" value="3"/>
</dbReference>
<feature type="repeat" description="ANK" evidence="3">
    <location>
        <begin position="198"/>
        <end position="230"/>
    </location>
</feature>
<dbReference type="InterPro" id="IPR002110">
    <property type="entry name" value="Ankyrin_rpt"/>
</dbReference>